<dbReference type="HAMAP" id="MF_00213">
    <property type="entry name" value="HypA_HybF"/>
    <property type="match status" value="1"/>
</dbReference>
<comment type="function">
    <text evidence="5">Involved in the maturation of [NiFe] hydrogenases. Required for nickel insertion into the metal center of the hydrogenase.</text>
</comment>
<reference evidence="7" key="1">
    <citation type="journal article" date="2024" name="Algal Res.">
        <title>Biochemical, toxicological and genomic investigation of a high-biomass producing Limnothrix strain isolated from Italian shallow drinking water reservoir.</title>
        <authorList>
            <person name="Simonazzi M."/>
            <person name="Shishido T.K."/>
            <person name="Delbaje E."/>
            <person name="Wahlsten M."/>
            <person name="Fewer D.P."/>
            <person name="Sivonen K."/>
            <person name="Pezzolesi L."/>
            <person name="Pistocchi R."/>
        </authorList>
    </citation>
    <scope>NUCLEOTIDE SEQUENCE [LARGE SCALE GENOMIC DNA]</scope>
    <source>
        <strain evidence="7">LRLZ20PSL1</strain>
    </source>
</reference>
<dbReference type="Gene3D" id="3.30.2320.80">
    <property type="match status" value="1"/>
</dbReference>
<name>A0ABW7CEI9_9CYAN</name>
<feature type="binding site" evidence="5">
    <location>
        <position position="77"/>
    </location>
    <ligand>
        <name>Zn(2+)</name>
        <dbReference type="ChEBI" id="CHEBI:29105"/>
    </ligand>
</feature>
<organism evidence="6 7">
    <name type="scientific">Limnothrix redekei LRLZ20PSL1</name>
    <dbReference type="NCBI Taxonomy" id="3112953"/>
    <lineage>
        <taxon>Bacteria</taxon>
        <taxon>Bacillati</taxon>
        <taxon>Cyanobacteriota</taxon>
        <taxon>Cyanophyceae</taxon>
        <taxon>Pseudanabaenales</taxon>
        <taxon>Pseudanabaenaceae</taxon>
        <taxon>Limnothrix</taxon>
    </lineage>
</organism>
<evidence type="ECO:0000313" key="6">
    <source>
        <dbReference type="EMBL" id="MFG3819452.1"/>
    </source>
</evidence>
<evidence type="ECO:0000256" key="1">
    <source>
        <dbReference type="ARBA" id="ARBA00010748"/>
    </source>
</evidence>
<keyword evidence="3 5" id="KW-0479">Metal-binding</keyword>
<dbReference type="EMBL" id="JAZAQF010000091">
    <property type="protein sequence ID" value="MFG3819452.1"/>
    <property type="molecule type" value="Genomic_DNA"/>
</dbReference>
<keyword evidence="7" id="KW-1185">Reference proteome</keyword>
<dbReference type="PANTHER" id="PTHR34535:SF3">
    <property type="entry name" value="HYDROGENASE MATURATION FACTOR HYPA"/>
    <property type="match status" value="1"/>
</dbReference>
<dbReference type="PROSITE" id="PS01249">
    <property type="entry name" value="HYPA"/>
    <property type="match status" value="1"/>
</dbReference>
<evidence type="ECO:0000256" key="5">
    <source>
        <dbReference type="HAMAP-Rule" id="MF_00213"/>
    </source>
</evidence>
<feature type="binding site" evidence="5">
    <location>
        <position position="74"/>
    </location>
    <ligand>
        <name>Zn(2+)</name>
        <dbReference type="ChEBI" id="CHEBI:29105"/>
    </ligand>
</feature>
<evidence type="ECO:0000256" key="3">
    <source>
        <dbReference type="ARBA" id="ARBA00022723"/>
    </source>
</evidence>
<feature type="binding site" evidence="5">
    <location>
        <position position="2"/>
    </location>
    <ligand>
        <name>Ni(2+)</name>
        <dbReference type="ChEBI" id="CHEBI:49786"/>
    </ligand>
</feature>
<keyword evidence="2 5" id="KW-0533">Nickel</keyword>
<evidence type="ECO:0000256" key="2">
    <source>
        <dbReference type="ARBA" id="ARBA00022596"/>
    </source>
</evidence>
<comment type="similarity">
    <text evidence="1 5">Belongs to the HypA/HybF family.</text>
</comment>
<sequence length="129" mass="14675">MHEVDMTRSLVLTLRDWWESQPDRPQISRVHLRVGDFTCVEPAGLVFAFDAYREGTFLAAAELVVESVPLVAFCHACQAEYRPEVGLHYACPTCGAPMEDIRSGRELKISHIEYQNVHRETQTDRWAAA</sequence>
<evidence type="ECO:0000256" key="4">
    <source>
        <dbReference type="ARBA" id="ARBA00022833"/>
    </source>
</evidence>
<dbReference type="RefSeq" id="WP_393015380.1">
    <property type="nucleotide sequence ID" value="NZ_JAZAQF010000091.1"/>
</dbReference>
<dbReference type="Pfam" id="PF01155">
    <property type="entry name" value="HypA"/>
    <property type="match status" value="1"/>
</dbReference>
<keyword evidence="4 5" id="KW-0862">Zinc</keyword>
<accession>A0ABW7CEI9</accession>
<protein>
    <recommendedName>
        <fullName evidence="5">Hydrogenase maturation factor HypA</fullName>
    </recommendedName>
</protein>
<dbReference type="InterPro" id="IPR020538">
    <property type="entry name" value="Hydgase_Ni_incorp_HypA/HybF_CS"/>
</dbReference>
<feature type="binding site" evidence="5">
    <location>
        <position position="91"/>
    </location>
    <ligand>
        <name>Zn(2+)</name>
        <dbReference type="ChEBI" id="CHEBI:29105"/>
    </ligand>
</feature>
<feature type="binding site" evidence="5">
    <location>
        <position position="94"/>
    </location>
    <ligand>
        <name>Zn(2+)</name>
        <dbReference type="ChEBI" id="CHEBI:29105"/>
    </ligand>
</feature>
<dbReference type="Proteomes" id="UP001604335">
    <property type="component" value="Unassembled WGS sequence"/>
</dbReference>
<comment type="caution">
    <text evidence="6">The sequence shown here is derived from an EMBL/GenBank/DDBJ whole genome shotgun (WGS) entry which is preliminary data.</text>
</comment>
<gene>
    <name evidence="5 6" type="primary">hypA</name>
    <name evidence="6" type="ORF">VPK24_17535</name>
</gene>
<proteinExistence type="inferred from homology"/>
<dbReference type="InterPro" id="IPR000688">
    <property type="entry name" value="HypA/HybF"/>
</dbReference>
<dbReference type="PANTHER" id="PTHR34535">
    <property type="entry name" value="HYDROGENASE MATURATION FACTOR HYPA"/>
    <property type="match status" value="1"/>
</dbReference>
<dbReference type="NCBIfam" id="TIGR00100">
    <property type="entry name" value="hypA"/>
    <property type="match status" value="1"/>
</dbReference>
<dbReference type="PIRSF" id="PIRSF004761">
    <property type="entry name" value="Hydrgn_mat_HypA"/>
    <property type="match status" value="1"/>
</dbReference>
<evidence type="ECO:0000313" key="7">
    <source>
        <dbReference type="Proteomes" id="UP001604335"/>
    </source>
</evidence>